<dbReference type="AlphaFoldDB" id="A0AAD6QI92"/>
<proteinExistence type="predicted"/>
<name>A0AAD6QI92_9ROSI</name>
<dbReference type="EMBL" id="JAQIZT010000007">
    <property type="protein sequence ID" value="KAJ6990834.1"/>
    <property type="molecule type" value="Genomic_DNA"/>
</dbReference>
<protein>
    <submittedName>
        <fullName evidence="1">Uncharacterized protein</fullName>
    </submittedName>
</protein>
<keyword evidence="2" id="KW-1185">Reference proteome</keyword>
<accession>A0AAD6QI92</accession>
<evidence type="ECO:0000313" key="1">
    <source>
        <dbReference type="EMBL" id="KAJ6990834.1"/>
    </source>
</evidence>
<sequence length="61" mass="6991">MQIDIKLNSIPVLILFSTDLQHPWQTIKSSTSLANDLQHPWQIISSTSLANDLQHPWQIIN</sequence>
<comment type="caution">
    <text evidence="1">The sequence shown here is derived from an EMBL/GenBank/DDBJ whole genome shotgun (WGS) entry which is preliminary data.</text>
</comment>
<dbReference type="Proteomes" id="UP001164929">
    <property type="component" value="Chromosome 7"/>
</dbReference>
<organism evidence="1 2">
    <name type="scientific">Populus alba x Populus x berolinensis</name>
    <dbReference type="NCBI Taxonomy" id="444605"/>
    <lineage>
        <taxon>Eukaryota</taxon>
        <taxon>Viridiplantae</taxon>
        <taxon>Streptophyta</taxon>
        <taxon>Embryophyta</taxon>
        <taxon>Tracheophyta</taxon>
        <taxon>Spermatophyta</taxon>
        <taxon>Magnoliopsida</taxon>
        <taxon>eudicotyledons</taxon>
        <taxon>Gunneridae</taxon>
        <taxon>Pentapetalae</taxon>
        <taxon>rosids</taxon>
        <taxon>fabids</taxon>
        <taxon>Malpighiales</taxon>
        <taxon>Salicaceae</taxon>
        <taxon>Saliceae</taxon>
        <taxon>Populus</taxon>
    </lineage>
</organism>
<gene>
    <name evidence="1" type="ORF">NC653_019165</name>
</gene>
<reference evidence="1" key="1">
    <citation type="journal article" date="2023" name="Mol. Ecol. Resour.">
        <title>Chromosome-level genome assembly of a triploid poplar Populus alba 'Berolinensis'.</title>
        <authorList>
            <person name="Chen S."/>
            <person name="Yu Y."/>
            <person name="Wang X."/>
            <person name="Wang S."/>
            <person name="Zhang T."/>
            <person name="Zhou Y."/>
            <person name="He R."/>
            <person name="Meng N."/>
            <person name="Wang Y."/>
            <person name="Liu W."/>
            <person name="Liu Z."/>
            <person name="Liu J."/>
            <person name="Guo Q."/>
            <person name="Huang H."/>
            <person name="Sederoff R.R."/>
            <person name="Wang G."/>
            <person name="Qu G."/>
            <person name="Chen S."/>
        </authorList>
    </citation>
    <scope>NUCLEOTIDE SEQUENCE</scope>
    <source>
        <strain evidence="1">SC-2020</strain>
    </source>
</reference>
<evidence type="ECO:0000313" key="2">
    <source>
        <dbReference type="Proteomes" id="UP001164929"/>
    </source>
</evidence>